<keyword evidence="8" id="KW-0472">Membrane</keyword>
<dbReference type="NCBIfam" id="TIGR01410">
    <property type="entry name" value="tatB"/>
    <property type="match status" value="1"/>
</dbReference>
<keyword evidence="7" id="KW-0811">Translocation</keyword>
<evidence type="ECO:0000256" key="7">
    <source>
        <dbReference type="ARBA" id="ARBA00023010"/>
    </source>
</evidence>
<sequence>MFDIGFMELLLIGIVALLVLGPDKLPGAIRTGALWFGRAKRSFNNVKSEIEQQINTDEIRRQLHNESILGDIEKAKQNANKLIKDTQSEIKSAEDSVKRSIDVNGKNTPAPKATTSADEGIPTPAPENYQAPGKADATPTPQLTQVETSPQTAGAPATDDPDADEQSTDRHATDEQVVEEKAGVSVESTAQTGIDAEAAPEAGESPDESAASRDIYSTPPSGIVSMQKGKFSAVNDKPKDSDSSSGKN</sequence>
<dbReference type="Gene3D" id="1.20.5.3310">
    <property type="match status" value="1"/>
</dbReference>
<feature type="region of interest" description="Disordered" evidence="9">
    <location>
        <begin position="87"/>
        <end position="248"/>
    </location>
</feature>
<evidence type="ECO:0000256" key="6">
    <source>
        <dbReference type="ARBA" id="ARBA00022989"/>
    </source>
</evidence>
<dbReference type="AlphaFoldDB" id="A0A0F9Z4R5"/>
<evidence type="ECO:0000256" key="5">
    <source>
        <dbReference type="ARBA" id="ARBA00022927"/>
    </source>
</evidence>
<proteinExistence type="inferred from homology"/>
<evidence type="ECO:0000313" key="10">
    <source>
        <dbReference type="EMBL" id="KKO12224.1"/>
    </source>
</evidence>
<dbReference type="EMBL" id="LAZR01000001">
    <property type="protein sequence ID" value="KKO12224.1"/>
    <property type="molecule type" value="Genomic_DNA"/>
</dbReference>
<dbReference type="Pfam" id="PF02416">
    <property type="entry name" value="TatA_B_E"/>
    <property type="match status" value="1"/>
</dbReference>
<evidence type="ECO:0000256" key="3">
    <source>
        <dbReference type="ARBA" id="ARBA00022475"/>
    </source>
</evidence>
<keyword evidence="5" id="KW-0653">Protein transport</keyword>
<dbReference type="InterPro" id="IPR018448">
    <property type="entry name" value="TatB"/>
</dbReference>
<evidence type="ECO:0008006" key="11">
    <source>
        <dbReference type="Google" id="ProtNLM"/>
    </source>
</evidence>
<name>A0A0F9Z4R5_9ZZZZ</name>
<protein>
    <recommendedName>
        <fullName evidence="11">Sec-independent protein translocase protein TatB</fullName>
    </recommendedName>
</protein>
<dbReference type="PRINTS" id="PR01506">
    <property type="entry name" value="TATBPROTEIN"/>
</dbReference>
<keyword evidence="4" id="KW-0812">Transmembrane</keyword>
<dbReference type="GO" id="GO:0016020">
    <property type="term" value="C:membrane"/>
    <property type="evidence" value="ECO:0007669"/>
    <property type="project" value="UniProtKB-SubCell"/>
</dbReference>
<evidence type="ECO:0000256" key="2">
    <source>
        <dbReference type="ARBA" id="ARBA00022448"/>
    </source>
</evidence>
<accession>A0A0F9Z4R5</accession>
<dbReference type="PANTHER" id="PTHR33162:SF1">
    <property type="entry name" value="SEC-INDEPENDENT PROTEIN TRANSLOCASE PROTEIN TATA, CHLOROPLASTIC"/>
    <property type="match status" value="1"/>
</dbReference>
<dbReference type="HAMAP" id="MF_00237">
    <property type="entry name" value="TatB"/>
    <property type="match status" value="1"/>
</dbReference>
<evidence type="ECO:0000256" key="4">
    <source>
        <dbReference type="ARBA" id="ARBA00022692"/>
    </source>
</evidence>
<organism evidence="10">
    <name type="scientific">marine sediment metagenome</name>
    <dbReference type="NCBI Taxonomy" id="412755"/>
    <lineage>
        <taxon>unclassified sequences</taxon>
        <taxon>metagenomes</taxon>
        <taxon>ecological metagenomes</taxon>
    </lineage>
</organism>
<evidence type="ECO:0000256" key="9">
    <source>
        <dbReference type="SAM" id="MobiDB-lite"/>
    </source>
</evidence>
<dbReference type="GO" id="GO:0008320">
    <property type="term" value="F:protein transmembrane transporter activity"/>
    <property type="evidence" value="ECO:0007669"/>
    <property type="project" value="InterPro"/>
</dbReference>
<evidence type="ECO:0000256" key="1">
    <source>
        <dbReference type="ARBA" id="ARBA00004167"/>
    </source>
</evidence>
<dbReference type="PANTHER" id="PTHR33162">
    <property type="entry name" value="SEC-INDEPENDENT PROTEIN TRANSLOCASE PROTEIN TATA, CHLOROPLASTIC"/>
    <property type="match status" value="1"/>
</dbReference>
<keyword evidence="2" id="KW-0813">Transport</keyword>
<evidence type="ECO:0000256" key="8">
    <source>
        <dbReference type="ARBA" id="ARBA00023136"/>
    </source>
</evidence>
<comment type="subcellular location">
    <subcellularLocation>
        <location evidence="1">Membrane</location>
        <topology evidence="1">Single-pass membrane protein</topology>
    </subcellularLocation>
</comment>
<keyword evidence="3" id="KW-1003">Cell membrane</keyword>
<dbReference type="GO" id="GO:0043953">
    <property type="term" value="P:protein transport by the Tat complex"/>
    <property type="evidence" value="ECO:0007669"/>
    <property type="project" value="InterPro"/>
</dbReference>
<gene>
    <name evidence="10" type="ORF">LCGC14_0002330</name>
</gene>
<reference evidence="10" key="1">
    <citation type="journal article" date="2015" name="Nature">
        <title>Complex archaea that bridge the gap between prokaryotes and eukaryotes.</title>
        <authorList>
            <person name="Spang A."/>
            <person name="Saw J.H."/>
            <person name="Jorgensen S.L."/>
            <person name="Zaremba-Niedzwiedzka K."/>
            <person name="Martijn J."/>
            <person name="Lind A.E."/>
            <person name="van Eijk R."/>
            <person name="Schleper C."/>
            <person name="Guy L."/>
            <person name="Ettema T.J."/>
        </authorList>
    </citation>
    <scope>NUCLEOTIDE SEQUENCE</scope>
</reference>
<keyword evidence="6" id="KW-1133">Transmembrane helix</keyword>
<feature type="compositionally biased region" description="Polar residues" evidence="9">
    <location>
        <begin position="139"/>
        <end position="151"/>
    </location>
</feature>
<dbReference type="InterPro" id="IPR003369">
    <property type="entry name" value="TatA/B/E"/>
</dbReference>
<comment type="caution">
    <text evidence="10">The sequence shown here is derived from an EMBL/GenBank/DDBJ whole genome shotgun (WGS) entry which is preliminary data.</text>
</comment>
<feature type="compositionally biased region" description="Basic and acidic residues" evidence="9">
    <location>
        <begin position="87"/>
        <end position="101"/>
    </location>
</feature>
<feature type="compositionally biased region" description="Basic and acidic residues" evidence="9">
    <location>
        <begin position="167"/>
        <end position="182"/>
    </location>
</feature>